<sequence length="327" mass="36025">MVHLNYPDAGFGQYCVRCHASAKHQSTFSTTRNIKGFPGEPIRYRVDDSWREGAMRANHVHEPKNTQRGSHRMAGQGLAEFGKAPPRLGAPNPDFIALFSPGRFPKDAPLQLLPGETGDRVVAPGEGTPGFVTSDQCMSCHGGLNSQGLSGPNLFIALSPKYGDGYNLSHYGEWRWSPMGLAGRDPIFHAQLDTEIALLGTQFTSDPDQKTTYVRHLENLCFSCHAPMGQRQLSRDAETLNLDPLFKRDYLFLTDEDRGDPYYKYGALGRDGVSCALCHSARSEKFASADIGKLRAYLTEVTTGRLRGANLAKSMVLLKTMISPRSL</sequence>
<accession>A0A1E3VND8</accession>
<dbReference type="AlphaFoldDB" id="A0A1E3VND8"/>
<dbReference type="EMBL" id="LPWE01000011">
    <property type="protein sequence ID" value="ODR95045.1"/>
    <property type="molecule type" value="Genomic_DNA"/>
</dbReference>
<reference evidence="5 6" key="1">
    <citation type="journal article" date="2016" name="Environ. Microbiol.">
        <title>New Methyloceanibacter diversity from North Sea sediments includes methanotroph containing solely the soluble methane monooxygenase.</title>
        <authorList>
            <person name="Vekeman B."/>
            <person name="Kerckhof F.M."/>
            <person name="Cremers G."/>
            <person name="de Vos P."/>
            <person name="Vandamme P."/>
            <person name="Boon N."/>
            <person name="Op den Camp H.J."/>
            <person name="Heylen K."/>
        </authorList>
    </citation>
    <scope>NUCLEOTIDE SEQUENCE [LARGE SCALE GENOMIC DNA]</scope>
    <source>
        <strain evidence="5 6">R-67176</strain>
    </source>
</reference>
<evidence type="ECO:0000313" key="5">
    <source>
        <dbReference type="EMBL" id="ODR95045.1"/>
    </source>
</evidence>
<dbReference type="InterPro" id="IPR009056">
    <property type="entry name" value="Cyt_c-like_dom"/>
</dbReference>
<dbReference type="STRING" id="1774970.AUC70_04690"/>
<dbReference type="Gene3D" id="1.10.1130.10">
    <property type="entry name" value="Flavocytochrome C3, Chain A"/>
    <property type="match status" value="1"/>
</dbReference>
<dbReference type="Proteomes" id="UP000094172">
    <property type="component" value="Unassembled WGS sequence"/>
</dbReference>
<evidence type="ECO:0000256" key="1">
    <source>
        <dbReference type="ARBA" id="ARBA00022723"/>
    </source>
</evidence>
<evidence type="ECO:0000259" key="4">
    <source>
        <dbReference type="PROSITE" id="PS51007"/>
    </source>
</evidence>
<gene>
    <name evidence="5" type="ORF">AUC70_04690</name>
</gene>
<comment type="caution">
    <text evidence="5">The sequence shown here is derived from an EMBL/GenBank/DDBJ whole genome shotgun (WGS) entry which is preliminary data.</text>
</comment>
<dbReference type="SUPFAM" id="SSF48695">
    <property type="entry name" value="Multiheme cytochromes"/>
    <property type="match status" value="1"/>
</dbReference>
<feature type="domain" description="Cytochrome c" evidence="4">
    <location>
        <begin position="122"/>
        <end position="302"/>
    </location>
</feature>
<dbReference type="PROSITE" id="PS51007">
    <property type="entry name" value="CYTC"/>
    <property type="match status" value="1"/>
</dbReference>
<dbReference type="GO" id="GO:0009055">
    <property type="term" value="F:electron transfer activity"/>
    <property type="evidence" value="ECO:0007669"/>
    <property type="project" value="InterPro"/>
</dbReference>
<keyword evidence="3" id="KW-0349">Heme</keyword>
<evidence type="ECO:0000313" key="6">
    <source>
        <dbReference type="Proteomes" id="UP000094172"/>
    </source>
</evidence>
<protein>
    <recommendedName>
        <fullName evidence="4">Cytochrome c domain-containing protein</fullName>
    </recommendedName>
</protein>
<evidence type="ECO:0000256" key="3">
    <source>
        <dbReference type="PROSITE-ProRule" id="PRU00433"/>
    </source>
</evidence>
<proteinExistence type="predicted"/>
<name>A0A1E3VND8_9HYPH</name>
<dbReference type="GO" id="GO:0046872">
    <property type="term" value="F:metal ion binding"/>
    <property type="evidence" value="ECO:0007669"/>
    <property type="project" value="UniProtKB-KW"/>
</dbReference>
<dbReference type="InterPro" id="IPR036280">
    <property type="entry name" value="Multihaem_cyt_sf"/>
</dbReference>
<organism evidence="5 6">
    <name type="scientific">Methyloceanibacter stevinii</name>
    <dbReference type="NCBI Taxonomy" id="1774970"/>
    <lineage>
        <taxon>Bacteria</taxon>
        <taxon>Pseudomonadati</taxon>
        <taxon>Pseudomonadota</taxon>
        <taxon>Alphaproteobacteria</taxon>
        <taxon>Hyphomicrobiales</taxon>
        <taxon>Hyphomicrobiaceae</taxon>
        <taxon>Methyloceanibacter</taxon>
    </lineage>
</organism>
<evidence type="ECO:0000256" key="2">
    <source>
        <dbReference type="ARBA" id="ARBA00023004"/>
    </source>
</evidence>
<keyword evidence="2 3" id="KW-0408">Iron</keyword>
<dbReference type="GO" id="GO:0020037">
    <property type="term" value="F:heme binding"/>
    <property type="evidence" value="ECO:0007669"/>
    <property type="project" value="InterPro"/>
</dbReference>
<keyword evidence="6" id="KW-1185">Reference proteome</keyword>
<keyword evidence="1 3" id="KW-0479">Metal-binding</keyword>